<reference evidence="1 2" key="1">
    <citation type="submission" date="2016-07" db="EMBL/GenBank/DDBJ databases">
        <title>Draft genome sequence of Prauserella muralis DSM 45305, isolated from a mould-covered wall in an indoor environment.</title>
        <authorList>
            <person name="Ruckert C."/>
            <person name="Albersmeier A."/>
            <person name="Jiang C.-L."/>
            <person name="Jiang Y."/>
            <person name="Kalinowski J."/>
            <person name="Schneider O."/>
            <person name="Winkler A."/>
            <person name="Zotchev S.B."/>
        </authorList>
    </citation>
    <scope>NUCLEOTIDE SEQUENCE [LARGE SCALE GENOMIC DNA]</scope>
    <source>
        <strain evidence="1 2">DSM 45305</strain>
    </source>
</reference>
<name>A0A2V4AYA5_9PSEU</name>
<protein>
    <submittedName>
        <fullName evidence="1">Uncharacterized protein</fullName>
    </submittedName>
</protein>
<dbReference type="OrthoDB" id="3422572at2"/>
<dbReference type="AlphaFoldDB" id="A0A2V4AYA5"/>
<gene>
    <name evidence="1" type="ORF">BAY60_10275</name>
</gene>
<dbReference type="PROSITE" id="PS51257">
    <property type="entry name" value="PROKAR_LIPOPROTEIN"/>
    <property type="match status" value="1"/>
</dbReference>
<accession>A0A2V4AYA5</accession>
<dbReference type="Proteomes" id="UP000249915">
    <property type="component" value="Unassembled WGS sequence"/>
</dbReference>
<sequence>MQHRASRRLAVTIVAAAVALSACSSDGSNSSAETTGAALPLPELVTATKPPVPPPEVAQWRAPALSGPQPAWKAPFDDVPLAAGDTLVGVVFPVDTQSDLSIVGVDLSGATRWRVWTNPSCVGYGVTRVNDRPAAVVLASNADNRGDKVATETTANAYDAQDGHRVWGPVRVPGPLQGPGLIFGKVTASVVGGETGPRVMLNTDTGEPVEPPTRDAVPLYEHDGLGLFGKDGTLTAVDTSTGEVLWTSTELHLPPQWPSRARSVELLSSTQASKAGVVALRWSGSDGDGAASAPRTALHDLRTGNLLVALGNETDVRTVVADQGKAAIVAGLNGFTETRAYDLDSGQLDWTINGGGAGLVDITVADGGVGFGTRAGQSVAVQLATGRILEQGDWPAPVAANKGTLLTALPRDPAAEPNDRLAGAGPGFVAYRTR</sequence>
<dbReference type="InterPro" id="IPR011047">
    <property type="entry name" value="Quinoprotein_ADH-like_sf"/>
</dbReference>
<dbReference type="SUPFAM" id="SSF50969">
    <property type="entry name" value="YVTN repeat-like/Quinoprotein amine dehydrogenase"/>
    <property type="match status" value="1"/>
</dbReference>
<evidence type="ECO:0000313" key="2">
    <source>
        <dbReference type="Proteomes" id="UP000249915"/>
    </source>
</evidence>
<organism evidence="1 2">
    <name type="scientific">Prauserella muralis</name>
    <dbReference type="NCBI Taxonomy" id="588067"/>
    <lineage>
        <taxon>Bacteria</taxon>
        <taxon>Bacillati</taxon>
        <taxon>Actinomycetota</taxon>
        <taxon>Actinomycetes</taxon>
        <taxon>Pseudonocardiales</taxon>
        <taxon>Pseudonocardiaceae</taxon>
        <taxon>Prauserella</taxon>
    </lineage>
</organism>
<dbReference type="EMBL" id="MASW01000002">
    <property type="protein sequence ID" value="PXY26886.1"/>
    <property type="molecule type" value="Genomic_DNA"/>
</dbReference>
<comment type="caution">
    <text evidence="1">The sequence shown here is derived from an EMBL/GenBank/DDBJ whole genome shotgun (WGS) entry which is preliminary data.</text>
</comment>
<dbReference type="SUPFAM" id="SSF50998">
    <property type="entry name" value="Quinoprotein alcohol dehydrogenase-like"/>
    <property type="match status" value="1"/>
</dbReference>
<dbReference type="InterPro" id="IPR015943">
    <property type="entry name" value="WD40/YVTN_repeat-like_dom_sf"/>
</dbReference>
<evidence type="ECO:0000313" key="1">
    <source>
        <dbReference type="EMBL" id="PXY26886.1"/>
    </source>
</evidence>
<dbReference type="InterPro" id="IPR011044">
    <property type="entry name" value="Quino_amine_DH_bsu"/>
</dbReference>
<keyword evidence="2" id="KW-1185">Reference proteome</keyword>
<dbReference type="Gene3D" id="2.130.10.10">
    <property type="entry name" value="YVTN repeat-like/Quinoprotein amine dehydrogenase"/>
    <property type="match status" value="2"/>
</dbReference>
<proteinExistence type="predicted"/>